<comment type="caution">
    <text evidence="1">The sequence shown here is derived from an EMBL/GenBank/DDBJ whole genome shotgun (WGS) entry which is preliminary data.</text>
</comment>
<evidence type="ECO:0008006" key="3">
    <source>
        <dbReference type="Google" id="ProtNLM"/>
    </source>
</evidence>
<gene>
    <name evidence="1" type="ORF">NQ314_016214</name>
</gene>
<dbReference type="AlphaFoldDB" id="A0AAV8WXW7"/>
<dbReference type="Proteomes" id="UP001162156">
    <property type="component" value="Unassembled WGS sequence"/>
</dbReference>
<name>A0AAV8WXW7_9CUCU</name>
<sequence>MDNKRIKTPFKDDRPGQKWYLRFLRRHPEIRARTPETINKVRATVTEEHIRIWFRELKSYLLEIHAADLLEDPSRILNGDESGFSLGPKMGKVLGPKGFRNLYDVRICQIHGSWESQSLAGCDLMFFFLNMSQIV</sequence>
<proteinExistence type="predicted"/>
<evidence type="ECO:0000313" key="2">
    <source>
        <dbReference type="Proteomes" id="UP001162156"/>
    </source>
</evidence>
<reference evidence="1" key="1">
    <citation type="journal article" date="2023" name="Insect Mol. Biol.">
        <title>Genome sequencing provides insights into the evolution of gene families encoding plant cell wall-degrading enzymes in longhorned beetles.</title>
        <authorList>
            <person name="Shin N.R."/>
            <person name="Okamura Y."/>
            <person name="Kirsch R."/>
            <person name="Pauchet Y."/>
        </authorList>
    </citation>
    <scope>NUCLEOTIDE SEQUENCE</scope>
    <source>
        <strain evidence="1">RBIC_L_NR</strain>
    </source>
</reference>
<organism evidence="1 2">
    <name type="scientific">Rhamnusium bicolor</name>
    <dbReference type="NCBI Taxonomy" id="1586634"/>
    <lineage>
        <taxon>Eukaryota</taxon>
        <taxon>Metazoa</taxon>
        <taxon>Ecdysozoa</taxon>
        <taxon>Arthropoda</taxon>
        <taxon>Hexapoda</taxon>
        <taxon>Insecta</taxon>
        <taxon>Pterygota</taxon>
        <taxon>Neoptera</taxon>
        <taxon>Endopterygota</taxon>
        <taxon>Coleoptera</taxon>
        <taxon>Polyphaga</taxon>
        <taxon>Cucujiformia</taxon>
        <taxon>Chrysomeloidea</taxon>
        <taxon>Cerambycidae</taxon>
        <taxon>Lepturinae</taxon>
        <taxon>Rhagiini</taxon>
        <taxon>Rhamnusium</taxon>
    </lineage>
</organism>
<dbReference type="EMBL" id="JANEYF010004511">
    <property type="protein sequence ID" value="KAJ8930950.1"/>
    <property type="molecule type" value="Genomic_DNA"/>
</dbReference>
<keyword evidence="2" id="KW-1185">Reference proteome</keyword>
<accession>A0AAV8WXW7</accession>
<evidence type="ECO:0000313" key="1">
    <source>
        <dbReference type="EMBL" id="KAJ8930950.1"/>
    </source>
</evidence>
<protein>
    <recommendedName>
        <fullName evidence="3">Transposase</fullName>
    </recommendedName>
</protein>